<dbReference type="OrthoDB" id="170780at2157"/>
<keyword evidence="1" id="KW-0472">Membrane</keyword>
<evidence type="ECO:0000313" key="3">
    <source>
        <dbReference type="EMBL" id="RQH01834.1"/>
    </source>
</evidence>
<organism evidence="3 4">
    <name type="scientific">Natrarchaeobius chitinivorans</name>
    <dbReference type="NCBI Taxonomy" id="1679083"/>
    <lineage>
        <taxon>Archaea</taxon>
        <taxon>Methanobacteriati</taxon>
        <taxon>Methanobacteriota</taxon>
        <taxon>Stenosarchaea group</taxon>
        <taxon>Halobacteria</taxon>
        <taxon>Halobacteriales</taxon>
        <taxon>Natrialbaceae</taxon>
        <taxon>Natrarchaeobius</taxon>
    </lineage>
</organism>
<dbReference type="InterPro" id="IPR058444">
    <property type="entry name" value="DUF8131"/>
</dbReference>
<feature type="transmembrane region" description="Helical" evidence="1">
    <location>
        <begin position="32"/>
        <end position="52"/>
    </location>
</feature>
<sequence>MVLEGVSPRAALPVGLLALVPLAWYALGSSPVAGIVSAINVLLVLSCLYVAFSPVDDPHDHPPGGTSS</sequence>
<protein>
    <submittedName>
        <fullName evidence="3">Cytochrome-ba3 oxidase subunit</fullName>
    </submittedName>
</protein>
<gene>
    <name evidence="3" type="ORF">EA472_05830</name>
</gene>
<feature type="domain" description="DUF8131" evidence="2">
    <location>
        <begin position="6"/>
        <end position="62"/>
    </location>
</feature>
<dbReference type="AlphaFoldDB" id="A0A3N6MD31"/>
<evidence type="ECO:0000313" key="4">
    <source>
        <dbReference type="Proteomes" id="UP000281431"/>
    </source>
</evidence>
<comment type="caution">
    <text evidence="3">The sequence shown here is derived from an EMBL/GenBank/DDBJ whole genome shotgun (WGS) entry which is preliminary data.</text>
</comment>
<feature type="transmembrane region" description="Helical" evidence="1">
    <location>
        <begin position="6"/>
        <end position="25"/>
    </location>
</feature>
<accession>A0A3N6MD31</accession>
<dbReference type="Pfam" id="PF26452">
    <property type="entry name" value="DUF8131"/>
    <property type="match status" value="1"/>
</dbReference>
<keyword evidence="1" id="KW-1133">Transmembrane helix</keyword>
<evidence type="ECO:0000256" key="1">
    <source>
        <dbReference type="SAM" id="Phobius"/>
    </source>
</evidence>
<dbReference type="Proteomes" id="UP000281431">
    <property type="component" value="Unassembled WGS sequence"/>
</dbReference>
<name>A0A3N6MD31_NATCH</name>
<keyword evidence="4" id="KW-1185">Reference proteome</keyword>
<dbReference type="EMBL" id="REFZ01000003">
    <property type="protein sequence ID" value="RQH01834.1"/>
    <property type="molecule type" value="Genomic_DNA"/>
</dbReference>
<evidence type="ECO:0000259" key="2">
    <source>
        <dbReference type="Pfam" id="PF26452"/>
    </source>
</evidence>
<proteinExistence type="predicted"/>
<reference evidence="3 4" key="1">
    <citation type="submission" date="2018-10" db="EMBL/GenBank/DDBJ databases">
        <title>Natrarchaeobius chitinivorans gen. nov., sp. nov., and Natrarchaeobius haloalkaliphilus sp. nov., alkaliphilic, chitin-utilizing haloarchaea from hypersaline alkaline lakes.</title>
        <authorList>
            <person name="Sorokin D.Y."/>
            <person name="Elcheninov A.G."/>
            <person name="Kostrikina N.A."/>
            <person name="Bale N.J."/>
            <person name="Sinninghe Damste J.S."/>
            <person name="Khijniak T.V."/>
            <person name="Kublanov I.V."/>
            <person name="Toshchakov S.V."/>
        </authorList>
    </citation>
    <scope>NUCLEOTIDE SEQUENCE [LARGE SCALE GENOMIC DNA]</scope>
    <source>
        <strain evidence="3 4">AArcht7</strain>
    </source>
</reference>
<keyword evidence="1" id="KW-0812">Transmembrane</keyword>